<dbReference type="InterPro" id="IPR022641">
    <property type="entry name" value="CheR_N"/>
</dbReference>
<accession>C8X0K6</accession>
<protein>
    <recommendedName>
        <fullName evidence="2">protein-glutamate O-methyltransferase</fullName>
        <ecNumber evidence="2">2.1.1.80</ecNumber>
    </recommendedName>
</protein>
<dbReference type="InterPro" id="IPR029063">
    <property type="entry name" value="SAM-dependent_MTases_sf"/>
</dbReference>
<dbReference type="STRING" id="485915.Dret_0661"/>
<dbReference type="PRINTS" id="PR00996">
    <property type="entry name" value="CHERMTFRASE"/>
</dbReference>
<dbReference type="InterPro" id="IPR026024">
    <property type="entry name" value="Chemotaxis_MeTrfase_CheR"/>
</dbReference>
<dbReference type="Pfam" id="PF01739">
    <property type="entry name" value="CheR"/>
    <property type="match status" value="1"/>
</dbReference>
<reference evidence="8" key="1">
    <citation type="submission" date="2009-09" db="EMBL/GenBank/DDBJ databases">
        <title>The complete chromosome of Desulfohalobium retbaense DSM 5692.</title>
        <authorList>
            <consortium name="US DOE Joint Genome Institute (JGI-PGF)"/>
            <person name="Lucas S."/>
            <person name="Copeland A."/>
            <person name="Lapidus A."/>
            <person name="Glavina del Rio T."/>
            <person name="Dalin E."/>
            <person name="Tice H."/>
            <person name="Bruce D."/>
            <person name="Goodwin L."/>
            <person name="Pitluck S."/>
            <person name="Kyrpides N."/>
            <person name="Mavromatis K."/>
            <person name="Ivanova N."/>
            <person name="Mikhailova N."/>
            <person name="Munk A.C."/>
            <person name="Brettin T."/>
            <person name="Detter J.C."/>
            <person name="Han C."/>
            <person name="Tapia R."/>
            <person name="Larimer F."/>
            <person name="Land M."/>
            <person name="Hauser L."/>
            <person name="Markowitz V."/>
            <person name="Cheng J.-F."/>
            <person name="Hugenholtz P."/>
            <person name="Woyke T."/>
            <person name="Wu D."/>
            <person name="Spring S."/>
            <person name="Klenk H.-P."/>
            <person name="Eisen J.A."/>
        </authorList>
    </citation>
    <scope>NUCLEOTIDE SEQUENCE [LARGE SCALE GENOMIC DNA]</scope>
    <source>
        <strain evidence="8">DSM 5692</strain>
    </source>
</reference>
<sequence length="271" mass="30852">MTANIDTATFEQFVNLIYQRAGIKLGPHKRALVSSRLGKRMRVLGISDYDQYFDIVQNDSTESELVALLDAISTNVTHFYREERHFDVLADLVRNWEQAGQRRFRLWCAAASTGEEPYTIGITLAETLQSLQDTKILATDISTKVLETARRGVYDQQRVSKIPPKMRSKYFSSLRQSDGTAFQVAPRIKEMITFARLNLAEPPFPMRGPLDVIFCRNVMIYFDNPVRKRLLDEMYRLLKPGGYLMVGHAESLSGLLSEFQSVAPSIYTKPG</sequence>
<dbReference type="EC" id="2.1.1.80" evidence="2"/>
<dbReference type="Gene3D" id="1.10.155.10">
    <property type="entry name" value="Chemotaxis receptor methyltransferase CheR, N-terminal domain"/>
    <property type="match status" value="1"/>
</dbReference>
<feature type="domain" description="CheR-type methyltransferase" evidence="6">
    <location>
        <begin position="1"/>
        <end position="271"/>
    </location>
</feature>
<dbReference type="SMART" id="SM00138">
    <property type="entry name" value="MeTrc"/>
    <property type="match status" value="1"/>
</dbReference>
<dbReference type="EMBL" id="CP001734">
    <property type="protein sequence ID" value="ACV67953.1"/>
    <property type="molecule type" value="Genomic_DNA"/>
</dbReference>
<evidence type="ECO:0000256" key="1">
    <source>
        <dbReference type="ARBA" id="ARBA00001541"/>
    </source>
</evidence>
<dbReference type="CDD" id="cd02440">
    <property type="entry name" value="AdoMet_MTases"/>
    <property type="match status" value="1"/>
</dbReference>
<keyword evidence="3 7" id="KW-0489">Methyltransferase</keyword>
<dbReference type="HOGENOM" id="CLU_025854_0_0_7"/>
<dbReference type="AlphaFoldDB" id="C8X0K6"/>
<evidence type="ECO:0000256" key="5">
    <source>
        <dbReference type="ARBA" id="ARBA00022691"/>
    </source>
</evidence>
<dbReference type="RefSeq" id="WP_015751111.1">
    <property type="nucleotide sequence ID" value="NC_013223.1"/>
</dbReference>
<dbReference type="PROSITE" id="PS50123">
    <property type="entry name" value="CHER"/>
    <property type="match status" value="1"/>
</dbReference>
<dbReference type="PANTHER" id="PTHR24422:SF19">
    <property type="entry name" value="CHEMOTAXIS PROTEIN METHYLTRANSFERASE"/>
    <property type="match status" value="1"/>
</dbReference>
<evidence type="ECO:0000259" key="6">
    <source>
        <dbReference type="PROSITE" id="PS50123"/>
    </source>
</evidence>
<name>C8X0K6_DESRD</name>
<evidence type="ECO:0000256" key="2">
    <source>
        <dbReference type="ARBA" id="ARBA00012534"/>
    </source>
</evidence>
<dbReference type="SUPFAM" id="SSF53335">
    <property type="entry name" value="S-adenosyl-L-methionine-dependent methyltransferases"/>
    <property type="match status" value="1"/>
</dbReference>
<dbReference type="PANTHER" id="PTHR24422">
    <property type="entry name" value="CHEMOTAXIS PROTEIN METHYLTRANSFERASE"/>
    <property type="match status" value="1"/>
</dbReference>
<dbReference type="Gene3D" id="3.40.50.150">
    <property type="entry name" value="Vaccinia Virus protein VP39"/>
    <property type="match status" value="1"/>
</dbReference>
<dbReference type="InterPro" id="IPR036804">
    <property type="entry name" value="CheR_N_sf"/>
</dbReference>
<keyword evidence="4 7" id="KW-0808">Transferase</keyword>
<keyword evidence="5" id="KW-0949">S-adenosyl-L-methionine</keyword>
<comment type="catalytic activity">
    <reaction evidence="1">
        <text>L-glutamyl-[protein] + S-adenosyl-L-methionine = [protein]-L-glutamate 5-O-methyl ester + S-adenosyl-L-homocysteine</text>
        <dbReference type="Rhea" id="RHEA:24452"/>
        <dbReference type="Rhea" id="RHEA-COMP:10208"/>
        <dbReference type="Rhea" id="RHEA-COMP:10311"/>
        <dbReference type="ChEBI" id="CHEBI:29973"/>
        <dbReference type="ChEBI" id="CHEBI:57856"/>
        <dbReference type="ChEBI" id="CHEBI:59789"/>
        <dbReference type="ChEBI" id="CHEBI:82795"/>
        <dbReference type="EC" id="2.1.1.80"/>
    </reaction>
</comment>
<dbReference type="PIRSF" id="PIRSF000410">
    <property type="entry name" value="CheR"/>
    <property type="match status" value="1"/>
</dbReference>
<dbReference type="GO" id="GO:0032259">
    <property type="term" value="P:methylation"/>
    <property type="evidence" value="ECO:0007669"/>
    <property type="project" value="UniProtKB-KW"/>
</dbReference>
<evidence type="ECO:0000313" key="8">
    <source>
        <dbReference type="Proteomes" id="UP000001052"/>
    </source>
</evidence>
<dbReference type="SUPFAM" id="SSF47757">
    <property type="entry name" value="Chemotaxis receptor methyltransferase CheR, N-terminal domain"/>
    <property type="match status" value="1"/>
</dbReference>
<dbReference type="KEGG" id="drt:Dret_0661"/>
<keyword evidence="8" id="KW-1185">Reference proteome</keyword>
<dbReference type="Pfam" id="PF03705">
    <property type="entry name" value="CheR_N"/>
    <property type="match status" value="1"/>
</dbReference>
<evidence type="ECO:0000313" key="7">
    <source>
        <dbReference type="EMBL" id="ACV67953.1"/>
    </source>
</evidence>
<dbReference type="InterPro" id="IPR050903">
    <property type="entry name" value="Bact_Chemotaxis_MeTrfase"/>
</dbReference>
<dbReference type="GO" id="GO:0008983">
    <property type="term" value="F:protein-glutamate O-methyltransferase activity"/>
    <property type="evidence" value="ECO:0007669"/>
    <property type="project" value="UniProtKB-EC"/>
</dbReference>
<dbReference type="eggNOG" id="COG1352">
    <property type="taxonomic scope" value="Bacteria"/>
</dbReference>
<organism evidence="7 8">
    <name type="scientific">Desulfohalobium retbaense (strain ATCC 49708 / DSM 5692 / JCM 16813 / HR100)</name>
    <dbReference type="NCBI Taxonomy" id="485915"/>
    <lineage>
        <taxon>Bacteria</taxon>
        <taxon>Pseudomonadati</taxon>
        <taxon>Thermodesulfobacteriota</taxon>
        <taxon>Desulfovibrionia</taxon>
        <taxon>Desulfovibrionales</taxon>
        <taxon>Desulfohalobiaceae</taxon>
        <taxon>Desulfohalobium</taxon>
    </lineage>
</organism>
<dbReference type="InterPro" id="IPR022642">
    <property type="entry name" value="CheR_C"/>
</dbReference>
<reference evidence="7 8" key="2">
    <citation type="journal article" date="2010" name="Stand. Genomic Sci.">
        <title>Complete genome sequence of Desulfohalobium retbaense type strain (HR(100)).</title>
        <authorList>
            <person name="Spring S."/>
            <person name="Nolan M."/>
            <person name="Lapidus A."/>
            <person name="Glavina Del Rio T."/>
            <person name="Copeland A."/>
            <person name="Tice H."/>
            <person name="Cheng J.F."/>
            <person name="Lucas S."/>
            <person name="Land M."/>
            <person name="Chen F."/>
            <person name="Bruce D."/>
            <person name="Goodwin L."/>
            <person name="Pitluck S."/>
            <person name="Ivanova N."/>
            <person name="Mavromatis K."/>
            <person name="Mikhailova N."/>
            <person name="Pati A."/>
            <person name="Chen A."/>
            <person name="Palaniappan K."/>
            <person name="Hauser L."/>
            <person name="Chang Y.J."/>
            <person name="Jeffries C.D."/>
            <person name="Munk C."/>
            <person name="Kiss H."/>
            <person name="Chain P."/>
            <person name="Han C."/>
            <person name="Brettin T."/>
            <person name="Detter J.C."/>
            <person name="Schuler E."/>
            <person name="Goker M."/>
            <person name="Rohde M."/>
            <person name="Bristow J."/>
            <person name="Eisen J.A."/>
            <person name="Markowitz V."/>
            <person name="Hugenholtz P."/>
            <person name="Kyrpides N.C."/>
            <person name="Klenk H.P."/>
        </authorList>
    </citation>
    <scope>NUCLEOTIDE SEQUENCE [LARGE SCALE GENOMIC DNA]</scope>
    <source>
        <strain evidence="7 8">DSM 5692</strain>
    </source>
</reference>
<dbReference type="Proteomes" id="UP000001052">
    <property type="component" value="Chromosome"/>
</dbReference>
<dbReference type="InterPro" id="IPR000780">
    <property type="entry name" value="CheR_MeTrfase"/>
</dbReference>
<evidence type="ECO:0000256" key="4">
    <source>
        <dbReference type="ARBA" id="ARBA00022679"/>
    </source>
</evidence>
<proteinExistence type="predicted"/>
<evidence type="ECO:0000256" key="3">
    <source>
        <dbReference type="ARBA" id="ARBA00022603"/>
    </source>
</evidence>
<gene>
    <name evidence="7" type="ordered locus">Dret_0661</name>
</gene>